<dbReference type="AlphaFoldDB" id="A0A6A4P1S8"/>
<protein>
    <submittedName>
        <fullName evidence="1">Uncharacterized protein</fullName>
    </submittedName>
</protein>
<gene>
    <name evidence="1" type="ORF">Lalb_Chr17g0338091</name>
</gene>
<dbReference type="Proteomes" id="UP000447434">
    <property type="component" value="Chromosome 17"/>
</dbReference>
<evidence type="ECO:0000313" key="2">
    <source>
        <dbReference type="Proteomes" id="UP000447434"/>
    </source>
</evidence>
<keyword evidence="2" id="KW-1185">Reference proteome</keyword>
<dbReference type="OrthoDB" id="1432733at2759"/>
<sequence length="54" mass="6270">MDKLTWKVLLKGNLKNGLYQLLEKERDSCAFVSVKESSHRKLGHPNNKVLDKFL</sequence>
<proteinExistence type="predicted"/>
<dbReference type="EMBL" id="WOCE01000017">
    <property type="protein sequence ID" value="KAE9595371.1"/>
    <property type="molecule type" value="Genomic_DNA"/>
</dbReference>
<organism evidence="1 2">
    <name type="scientific">Lupinus albus</name>
    <name type="common">White lupine</name>
    <name type="synonym">Lupinus termis</name>
    <dbReference type="NCBI Taxonomy" id="3870"/>
    <lineage>
        <taxon>Eukaryota</taxon>
        <taxon>Viridiplantae</taxon>
        <taxon>Streptophyta</taxon>
        <taxon>Embryophyta</taxon>
        <taxon>Tracheophyta</taxon>
        <taxon>Spermatophyta</taxon>
        <taxon>Magnoliopsida</taxon>
        <taxon>eudicotyledons</taxon>
        <taxon>Gunneridae</taxon>
        <taxon>Pentapetalae</taxon>
        <taxon>rosids</taxon>
        <taxon>fabids</taxon>
        <taxon>Fabales</taxon>
        <taxon>Fabaceae</taxon>
        <taxon>Papilionoideae</taxon>
        <taxon>50 kb inversion clade</taxon>
        <taxon>genistoids sensu lato</taxon>
        <taxon>core genistoids</taxon>
        <taxon>Genisteae</taxon>
        <taxon>Lupinus</taxon>
    </lineage>
</organism>
<reference evidence="2" key="1">
    <citation type="journal article" date="2020" name="Nat. Commun.">
        <title>Genome sequence of the cluster root forming white lupin.</title>
        <authorList>
            <person name="Hufnagel B."/>
            <person name="Marques A."/>
            <person name="Soriano A."/>
            <person name="Marques L."/>
            <person name="Divol F."/>
            <person name="Doumas P."/>
            <person name="Sallet E."/>
            <person name="Mancinotti D."/>
            <person name="Carrere S."/>
            <person name="Marande W."/>
            <person name="Arribat S."/>
            <person name="Keller J."/>
            <person name="Huneau C."/>
            <person name="Blein T."/>
            <person name="Aime D."/>
            <person name="Laguerre M."/>
            <person name="Taylor J."/>
            <person name="Schubert V."/>
            <person name="Nelson M."/>
            <person name="Geu-Flores F."/>
            <person name="Crespi M."/>
            <person name="Gallardo-Guerrero K."/>
            <person name="Delaux P.-M."/>
            <person name="Salse J."/>
            <person name="Berges H."/>
            <person name="Guyot R."/>
            <person name="Gouzy J."/>
            <person name="Peret B."/>
        </authorList>
    </citation>
    <scope>NUCLEOTIDE SEQUENCE [LARGE SCALE GENOMIC DNA]</scope>
    <source>
        <strain evidence="2">cv. Amiga</strain>
    </source>
</reference>
<evidence type="ECO:0000313" key="1">
    <source>
        <dbReference type="EMBL" id="KAE9595371.1"/>
    </source>
</evidence>
<name>A0A6A4P1S8_LUPAL</name>
<comment type="caution">
    <text evidence="1">The sequence shown here is derived from an EMBL/GenBank/DDBJ whole genome shotgun (WGS) entry which is preliminary data.</text>
</comment>
<accession>A0A6A4P1S8</accession>